<dbReference type="InterPro" id="IPR006016">
    <property type="entry name" value="UspA"/>
</dbReference>
<dbReference type="AlphaFoldDB" id="A0A0F8D6K1"/>
<comment type="similarity">
    <text evidence="1">Belongs to the universal stress protein A family.</text>
</comment>
<gene>
    <name evidence="3" type="ORF">FK85_24775</name>
</gene>
<sequence>MSVETILVAVGPGDRNRTARLAEATIDIAGPTGASVVLLHVFTEDGFEDAARKVEFDPSKEDVSPDVVARRHMSINELVERFEQAGIEYETRGVIGPPEDKIVEVAEAVGADRLFVGGRDRSPTGKAIFGSVAQAVMLSAPCPVTFVRSEIDG</sequence>
<evidence type="ECO:0000256" key="1">
    <source>
        <dbReference type="ARBA" id="ARBA00008791"/>
    </source>
</evidence>
<dbReference type="Pfam" id="PF00582">
    <property type="entry name" value="Usp"/>
    <property type="match status" value="1"/>
</dbReference>
<dbReference type="EMBL" id="JNFH02000009">
    <property type="protein sequence ID" value="KKF39929.1"/>
    <property type="molecule type" value="Genomic_DNA"/>
</dbReference>
<keyword evidence="4" id="KW-1185">Reference proteome</keyword>
<dbReference type="OrthoDB" id="271068at2157"/>
<dbReference type="Gene3D" id="3.40.50.620">
    <property type="entry name" value="HUPs"/>
    <property type="match status" value="1"/>
</dbReference>
<dbReference type="PANTHER" id="PTHR46268:SF6">
    <property type="entry name" value="UNIVERSAL STRESS PROTEIN UP12"/>
    <property type="match status" value="1"/>
</dbReference>
<dbReference type="PANTHER" id="PTHR46268">
    <property type="entry name" value="STRESS RESPONSE PROTEIN NHAX"/>
    <property type="match status" value="1"/>
</dbReference>
<dbReference type="CDD" id="cd00293">
    <property type="entry name" value="USP-like"/>
    <property type="match status" value="1"/>
</dbReference>
<dbReference type="RefSeq" id="WP_050023711.1">
    <property type="nucleotide sequence ID" value="NZ_JNFH02000009.1"/>
</dbReference>
<dbReference type="InterPro" id="IPR014729">
    <property type="entry name" value="Rossmann-like_a/b/a_fold"/>
</dbReference>
<name>A0A0F8D6K1_9EURY</name>
<feature type="domain" description="UspA" evidence="2">
    <location>
        <begin position="4"/>
        <end position="148"/>
    </location>
</feature>
<evidence type="ECO:0000313" key="3">
    <source>
        <dbReference type="EMBL" id="KKF39929.1"/>
    </source>
</evidence>
<dbReference type="PRINTS" id="PR01438">
    <property type="entry name" value="UNVRSLSTRESS"/>
</dbReference>
<protein>
    <submittedName>
        <fullName evidence="3">Universal stress protein</fullName>
    </submittedName>
</protein>
<evidence type="ECO:0000259" key="2">
    <source>
        <dbReference type="Pfam" id="PF00582"/>
    </source>
</evidence>
<evidence type="ECO:0000313" key="4">
    <source>
        <dbReference type="Proteomes" id="UP000053331"/>
    </source>
</evidence>
<dbReference type="InterPro" id="IPR006015">
    <property type="entry name" value="Universal_stress_UspA"/>
</dbReference>
<accession>A0A0F8D6K1</accession>
<reference evidence="3 4" key="1">
    <citation type="journal article" date="2015" name="Genome Announc.">
        <title>Draft genome sequence of a Halorubrum H3 strain isolated from the burlinskoye salt lake (Altai Krai, Russia).</title>
        <authorList>
            <person name="Rozanov A.S."/>
            <person name="Bryanskaya A.V."/>
            <person name="Malup T.K."/>
            <person name="Kotenko A.V."/>
            <person name="Peltek S.E."/>
        </authorList>
    </citation>
    <scope>NUCLEOTIDE SEQUENCE [LARGE SCALE GENOMIC DNA]</scope>
    <source>
        <strain evidence="3 4">H3</strain>
    </source>
</reference>
<dbReference type="SUPFAM" id="SSF52402">
    <property type="entry name" value="Adenine nucleotide alpha hydrolases-like"/>
    <property type="match status" value="1"/>
</dbReference>
<comment type="caution">
    <text evidence="3">The sequence shown here is derived from an EMBL/GenBank/DDBJ whole genome shotgun (WGS) entry which is preliminary data.</text>
</comment>
<organism evidence="3 4">
    <name type="scientific">Halorubrum saccharovorum</name>
    <dbReference type="NCBI Taxonomy" id="2248"/>
    <lineage>
        <taxon>Archaea</taxon>
        <taxon>Methanobacteriati</taxon>
        <taxon>Methanobacteriota</taxon>
        <taxon>Stenosarchaea group</taxon>
        <taxon>Halobacteria</taxon>
        <taxon>Halobacteriales</taxon>
        <taxon>Haloferacaceae</taxon>
        <taxon>Halorubrum</taxon>
    </lineage>
</organism>
<proteinExistence type="inferred from homology"/>
<dbReference type="Proteomes" id="UP000053331">
    <property type="component" value="Unassembled WGS sequence"/>
</dbReference>